<dbReference type="AlphaFoldDB" id="A0A9W6Q525"/>
<keyword evidence="3" id="KW-0804">Transcription</keyword>
<dbReference type="InterPro" id="IPR036271">
    <property type="entry name" value="Tet_transcr_reg_TetR-rel_C_sf"/>
</dbReference>
<evidence type="ECO:0000256" key="4">
    <source>
        <dbReference type="PROSITE-ProRule" id="PRU00335"/>
    </source>
</evidence>
<evidence type="ECO:0000256" key="2">
    <source>
        <dbReference type="ARBA" id="ARBA00023125"/>
    </source>
</evidence>
<dbReference type="Proteomes" id="UP001165041">
    <property type="component" value="Unassembled WGS sequence"/>
</dbReference>
<evidence type="ECO:0000256" key="3">
    <source>
        <dbReference type="ARBA" id="ARBA00023163"/>
    </source>
</evidence>
<dbReference type="Pfam" id="PF21993">
    <property type="entry name" value="TetR_C_13_2"/>
    <property type="match status" value="1"/>
</dbReference>
<dbReference type="PROSITE" id="PS50977">
    <property type="entry name" value="HTH_TETR_2"/>
    <property type="match status" value="1"/>
</dbReference>
<evidence type="ECO:0000313" key="7">
    <source>
        <dbReference type="Proteomes" id="UP001165041"/>
    </source>
</evidence>
<dbReference type="SUPFAM" id="SSF46689">
    <property type="entry name" value="Homeodomain-like"/>
    <property type="match status" value="1"/>
</dbReference>
<dbReference type="PRINTS" id="PR00455">
    <property type="entry name" value="HTHTETR"/>
</dbReference>
<gene>
    <name evidence="6" type="ORF">Kpho02_08720</name>
</gene>
<evidence type="ECO:0000259" key="5">
    <source>
        <dbReference type="PROSITE" id="PS50977"/>
    </source>
</evidence>
<feature type="domain" description="HTH tetR-type" evidence="5">
    <location>
        <begin position="3"/>
        <end position="63"/>
    </location>
</feature>
<dbReference type="InterPro" id="IPR009057">
    <property type="entry name" value="Homeodomain-like_sf"/>
</dbReference>
<dbReference type="InterPro" id="IPR001647">
    <property type="entry name" value="HTH_TetR"/>
</dbReference>
<dbReference type="GO" id="GO:0003677">
    <property type="term" value="F:DNA binding"/>
    <property type="evidence" value="ECO:0007669"/>
    <property type="project" value="UniProtKB-UniRule"/>
</dbReference>
<dbReference type="Pfam" id="PF00440">
    <property type="entry name" value="TetR_N"/>
    <property type="match status" value="1"/>
</dbReference>
<dbReference type="SUPFAM" id="SSF48498">
    <property type="entry name" value="Tetracyclin repressor-like, C-terminal domain"/>
    <property type="match status" value="1"/>
</dbReference>
<organism evidence="6 7">
    <name type="scientific">Kitasatospora phosalacinea</name>
    <dbReference type="NCBI Taxonomy" id="2065"/>
    <lineage>
        <taxon>Bacteria</taxon>
        <taxon>Bacillati</taxon>
        <taxon>Actinomycetota</taxon>
        <taxon>Actinomycetes</taxon>
        <taxon>Kitasatosporales</taxon>
        <taxon>Streptomycetaceae</taxon>
        <taxon>Kitasatospora</taxon>
    </lineage>
</organism>
<dbReference type="InterPro" id="IPR054156">
    <property type="entry name" value="YxaF_TetR_C"/>
</dbReference>
<proteinExistence type="predicted"/>
<dbReference type="PANTHER" id="PTHR47506:SF3">
    <property type="entry name" value="HTH-TYPE TRANSCRIPTIONAL REGULATOR LMRA"/>
    <property type="match status" value="1"/>
</dbReference>
<feature type="DNA-binding region" description="H-T-H motif" evidence="4">
    <location>
        <begin position="26"/>
        <end position="45"/>
    </location>
</feature>
<dbReference type="RefSeq" id="WP_285733750.1">
    <property type="nucleotide sequence ID" value="NZ_BSSA01000002.1"/>
</dbReference>
<sequence>MATHARARLLDTAEALFYAEGIRAVGVERILAESGVGRASFYRHFTGKDALVVAVLTRRDRAWRDWLADRVTALGGRPLDVFDALAERFARADFRGCAFINTMVETADPDSPAHRVAAAHKQQVVDYVAALLADRGHPADRAAALAHRIVLLMDGAIVTALREGTPAPAAEARTIAAALLAAEPPGPGLEDPCAEPAARG</sequence>
<dbReference type="EMBL" id="BSSA01000002">
    <property type="protein sequence ID" value="GLW68573.1"/>
    <property type="molecule type" value="Genomic_DNA"/>
</dbReference>
<dbReference type="PANTHER" id="PTHR47506">
    <property type="entry name" value="TRANSCRIPTIONAL REGULATORY PROTEIN"/>
    <property type="match status" value="1"/>
</dbReference>
<evidence type="ECO:0000313" key="6">
    <source>
        <dbReference type="EMBL" id="GLW68573.1"/>
    </source>
</evidence>
<keyword evidence="1" id="KW-0805">Transcription regulation</keyword>
<dbReference type="Gene3D" id="1.10.357.10">
    <property type="entry name" value="Tetracycline Repressor, domain 2"/>
    <property type="match status" value="1"/>
</dbReference>
<accession>A0A9W6Q525</accession>
<comment type="caution">
    <text evidence="6">The sequence shown here is derived from an EMBL/GenBank/DDBJ whole genome shotgun (WGS) entry which is preliminary data.</text>
</comment>
<name>A0A9W6Q525_9ACTN</name>
<reference evidence="6" key="1">
    <citation type="submission" date="2023-02" db="EMBL/GenBank/DDBJ databases">
        <title>Kitasatospora phosalacinea NBRC 14627.</title>
        <authorList>
            <person name="Ichikawa N."/>
            <person name="Sato H."/>
            <person name="Tonouchi N."/>
        </authorList>
    </citation>
    <scope>NUCLEOTIDE SEQUENCE</scope>
    <source>
        <strain evidence="6">NBRC 14627</strain>
    </source>
</reference>
<keyword evidence="2 4" id="KW-0238">DNA-binding</keyword>
<protein>
    <submittedName>
        <fullName evidence="6">TetR family transcriptional regulator</fullName>
    </submittedName>
</protein>
<evidence type="ECO:0000256" key="1">
    <source>
        <dbReference type="ARBA" id="ARBA00023015"/>
    </source>
</evidence>